<comment type="caution">
    <text evidence="2">The sequence shown here is derived from an EMBL/GenBank/DDBJ whole genome shotgun (WGS) entry which is preliminary data.</text>
</comment>
<evidence type="ECO:0000313" key="3">
    <source>
        <dbReference type="Proteomes" id="UP000567885"/>
    </source>
</evidence>
<name>A0A8H5SQI6_FUSHE</name>
<evidence type="ECO:0000313" key="2">
    <source>
        <dbReference type="EMBL" id="KAF5657161.1"/>
    </source>
</evidence>
<dbReference type="Proteomes" id="UP000567885">
    <property type="component" value="Unassembled WGS sequence"/>
</dbReference>
<evidence type="ECO:0000256" key="1">
    <source>
        <dbReference type="SAM" id="MobiDB-lite"/>
    </source>
</evidence>
<accession>A0A8H5SQI6</accession>
<organism evidence="2 3">
    <name type="scientific">Fusarium heterosporum</name>
    <dbReference type="NCBI Taxonomy" id="42747"/>
    <lineage>
        <taxon>Eukaryota</taxon>
        <taxon>Fungi</taxon>
        <taxon>Dikarya</taxon>
        <taxon>Ascomycota</taxon>
        <taxon>Pezizomycotina</taxon>
        <taxon>Sordariomycetes</taxon>
        <taxon>Hypocreomycetidae</taxon>
        <taxon>Hypocreales</taxon>
        <taxon>Nectriaceae</taxon>
        <taxon>Fusarium</taxon>
        <taxon>Fusarium heterosporum species complex</taxon>
    </lineage>
</organism>
<protein>
    <submittedName>
        <fullName evidence="2">Uncharacterized protein</fullName>
    </submittedName>
</protein>
<dbReference type="OrthoDB" id="5080867at2759"/>
<dbReference type="EMBL" id="JAAGWQ010000299">
    <property type="protein sequence ID" value="KAF5657161.1"/>
    <property type="molecule type" value="Genomic_DNA"/>
</dbReference>
<sequence>MASPTENPTNNDTDESSTNNYLVLTASPHVPAHIPELTVSPAPESNSDPPSAEFPFLKHFDTLISFSPPLHDQPPLRYFPITADLVGTAPKQVGKLDPVGNVDEFGALCGIRFEAPSGESSNVFAMSTLSDGAVLYQGPYCSINYAVKVSSCHGITDTVCWMRRPLTNSQIREGSQASGFHRVDLHISHENTGVQDDRPIANLDNPQDEWMVIIFPRQACIERGLLEPGYDPDKQPRLAFYEVARGPRLNDVRLLDRSWVIGIDSY</sequence>
<gene>
    <name evidence="2" type="ORF">FHETE_10611</name>
</gene>
<keyword evidence="3" id="KW-1185">Reference proteome</keyword>
<feature type="region of interest" description="Disordered" evidence="1">
    <location>
        <begin position="1"/>
        <end position="25"/>
    </location>
</feature>
<reference evidence="2 3" key="1">
    <citation type="submission" date="2020-05" db="EMBL/GenBank/DDBJ databases">
        <title>Identification and distribution of gene clusters putatively required for synthesis of sphingolipid metabolism inhibitors in phylogenetically diverse species of the filamentous fungus Fusarium.</title>
        <authorList>
            <person name="Kim H.-S."/>
            <person name="Busman M."/>
            <person name="Brown D.W."/>
            <person name="Divon H."/>
            <person name="Uhlig S."/>
            <person name="Proctor R.H."/>
        </authorList>
    </citation>
    <scope>NUCLEOTIDE SEQUENCE [LARGE SCALE GENOMIC DNA]</scope>
    <source>
        <strain evidence="2 3">NRRL 20693</strain>
    </source>
</reference>
<feature type="compositionally biased region" description="Low complexity" evidence="1">
    <location>
        <begin position="7"/>
        <end position="20"/>
    </location>
</feature>
<dbReference type="AlphaFoldDB" id="A0A8H5SQI6"/>
<proteinExistence type="predicted"/>